<dbReference type="STRING" id="34004.SAMN04488021_101198"/>
<evidence type="ECO:0000256" key="4">
    <source>
        <dbReference type="ARBA" id="ARBA00022692"/>
    </source>
</evidence>
<evidence type="ECO:0000256" key="13">
    <source>
        <dbReference type="HAMAP-Rule" id="MF_01398"/>
    </source>
</evidence>
<evidence type="ECO:0000256" key="12">
    <source>
        <dbReference type="ARBA" id="ARBA00037847"/>
    </source>
</evidence>
<keyword evidence="2 13" id="KW-0813">Transport</keyword>
<evidence type="ECO:0000256" key="2">
    <source>
        <dbReference type="ARBA" id="ARBA00022448"/>
    </source>
</evidence>
<keyword evidence="13" id="KW-1003">Cell membrane</keyword>
<dbReference type="HAMAP" id="MF_01398">
    <property type="entry name" value="ATP_synth_b_bprime"/>
    <property type="match status" value="1"/>
</dbReference>
<sequence length="220" mass="22826">MFSLLQQTAPVVVEETETVVITESAEAAGHGADAAHAVAGAADAAHGAAGHAASAPGMPQLDFSTFGNQIFWLLVVLAVIYWVLSRIALPRIGGVISDRQGAITGDLVAAEEFKQKAKEAEAAYDKALADARSEAQKIIAANKAEMQKELDAAIAHADAEIGARSAESEKRIGEIRASAVEDARSVAREVTAALVENFGGAADQNLVGEAVDQRLKGALQ</sequence>
<proteinExistence type="inferred from homology"/>
<keyword evidence="3 13" id="KW-0138">CF(0)</keyword>
<protein>
    <recommendedName>
        <fullName evidence="13">ATP synthase subunit b</fullName>
    </recommendedName>
    <alternativeName>
        <fullName evidence="13">ATP synthase F(0) sector subunit b</fullName>
    </alternativeName>
    <alternativeName>
        <fullName evidence="13">ATPase subunit I</fullName>
    </alternativeName>
    <alternativeName>
        <fullName evidence="13">F-type ATPase subunit b</fullName>
        <shortName evidence="13">F-ATPase subunit b</shortName>
    </alternativeName>
</protein>
<evidence type="ECO:0000256" key="10">
    <source>
        <dbReference type="ARBA" id="ARBA00025198"/>
    </source>
</evidence>
<keyword evidence="4 13" id="KW-0812">Transmembrane</keyword>
<evidence type="ECO:0000256" key="14">
    <source>
        <dbReference type="RuleBase" id="RU003848"/>
    </source>
</evidence>
<dbReference type="GO" id="GO:0046933">
    <property type="term" value="F:proton-transporting ATP synthase activity, rotational mechanism"/>
    <property type="evidence" value="ECO:0007669"/>
    <property type="project" value="UniProtKB-UniRule"/>
</dbReference>
<comment type="subcellular location">
    <subcellularLocation>
        <location evidence="13">Cell membrane</location>
        <topology evidence="13">Single-pass membrane protein</topology>
    </subcellularLocation>
    <subcellularLocation>
        <location evidence="12">Endomembrane system</location>
        <topology evidence="12">Single-pass membrane protein</topology>
    </subcellularLocation>
</comment>
<keyword evidence="6 13" id="KW-1133">Transmembrane helix</keyword>
<feature type="transmembrane region" description="Helical" evidence="13">
    <location>
        <begin position="70"/>
        <end position="89"/>
    </location>
</feature>
<keyword evidence="15" id="KW-0175">Coiled coil</keyword>
<evidence type="ECO:0000256" key="8">
    <source>
        <dbReference type="ARBA" id="ARBA00023136"/>
    </source>
</evidence>
<evidence type="ECO:0000256" key="11">
    <source>
        <dbReference type="ARBA" id="ARBA00025614"/>
    </source>
</evidence>
<evidence type="ECO:0000256" key="9">
    <source>
        <dbReference type="ARBA" id="ARBA00023310"/>
    </source>
</evidence>
<keyword evidence="5 13" id="KW-0375">Hydrogen ion transport</keyword>
<keyword evidence="7 13" id="KW-0406">Ion transport</keyword>
<dbReference type="Pfam" id="PF00430">
    <property type="entry name" value="ATP-synt_B"/>
    <property type="match status" value="1"/>
</dbReference>
<dbReference type="RefSeq" id="WP_074965843.1">
    <property type="nucleotide sequence ID" value="NZ_CBCRYP010000002.1"/>
</dbReference>
<dbReference type="CDD" id="cd06503">
    <property type="entry name" value="ATP-synt_Fo_b"/>
    <property type="match status" value="1"/>
</dbReference>
<dbReference type="NCBIfam" id="NF009988">
    <property type="entry name" value="PRK13454.1"/>
    <property type="match status" value="1"/>
</dbReference>
<keyword evidence="9 13" id="KW-0066">ATP synthesis</keyword>
<dbReference type="InterPro" id="IPR002146">
    <property type="entry name" value="ATP_synth_b/b'su_bac/chlpt"/>
</dbReference>
<dbReference type="GO" id="GO:0045259">
    <property type="term" value="C:proton-transporting ATP synthase complex"/>
    <property type="evidence" value="ECO:0007669"/>
    <property type="project" value="UniProtKB-KW"/>
</dbReference>
<dbReference type="OrthoDB" id="9805716at2"/>
<comment type="function">
    <text evidence="10 13">F(1)F(0) ATP synthase produces ATP from ADP in the presence of a proton or sodium gradient. F-type ATPases consist of two structural domains, F(1) containing the extramembraneous catalytic core and F(0) containing the membrane proton channel, linked together by a central stalk and a peripheral stalk. During catalysis, ATP synthesis in the catalytic domain of F(1) is coupled via a rotary mechanism of the central stalk subunits to proton translocation.</text>
</comment>
<dbReference type="PANTHER" id="PTHR33445:SF1">
    <property type="entry name" value="ATP SYNTHASE SUBUNIT B"/>
    <property type="match status" value="1"/>
</dbReference>
<evidence type="ECO:0000256" key="1">
    <source>
        <dbReference type="ARBA" id="ARBA00005513"/>
    </source>
</evidence>
<feature type="coiled-coil region" evidence="15">
    <location>
        <begin position="110"/>
        <end position="137"/>
    </location>
</feature>
<evidence type="ECO:0000256" key="7">
    <source>
        <dbReference type="ARBA" id="ARBA00023065"/>
    </source>
</evidence>
<evidence type="ECO:0000256" key="5">
    <source>
        <dbReference type="ARBA" id="ARBA00022781"/>
    </source>
</evidence>
<evidence type="ECO:0000313" key="17">
    <source>
        <dbReference type="Proteomes" id="UP000183635"/>
    </source>
</evidence>
<evidence type="ECO:0000256" key="15">
    <source>
        <dbReference type="SAM" id="Coils"/>
    </source>
</evidence>
<reference evidence="16 17" key="1">
    <citation type="submission" date="2016-10" db="EMBL/GenBank/DDBJ databases">
        <authorList>
            <person name="de Groot N.N."/>
        </authorList>
    </citation>
    <scope>NUCLEOTIDE SEQUENCE [LARGE SCALE GENOMIC DNA]</scope>
    <source>
        <strain evidence="16 17">DSM 8537</strain>
    </source>
</reference>
<dbReference type="AlphaFoldDB" id="A0A1I2XB53"/>
<dbReference type="InterPro" id="IPR050059">
    <property type="entry name" value="ATP_synthase_B_chain"/>
</dbReference>
<evidence type="ECO:0000256" key="3">
    <source>
        <dbReference type="ARBA" id="ARBA00022547"/>
    </source>
</evidence>
<gene>
    <name evidence="13" type="primary">atpF</name>
    <name evidence="16" type="ORF">SAMN04488021_101198</name>
</gene>
<dbReference type="GO" id="GO:0005886">
    <property type="term" value="C:plasma membrane"/>
    <property type="evidence" value="ECO:0007669"/>
    <property type="project" value="UniProtKB-SubCell"/>
</dbReference>
<comment type="subunit">
    <text evidence="13">F-type ATPases have 2 components, F(1) - the catalytic core - and F(0) - the membrane proton channel. F(1) has five subunits: alpha(3), beta(3), gamma(1), delta(1), epsilon(1). F(0) has three main subunits: a(1), b(2) and c(10-14). The alpha and beta chains form an alternating ring which encloses part of the gamma chain. F(1) is attached to F(0) by a central stalk formed by the gamma and epsilon chains, while a peripheral stalk is formed by the delta and b chains.</text>
</comment>
<comment type="similarity">
    <text evidence="1 13 14">Belongs to the ATPase B chain family.</text>
</comment>
<comment type="function">
    <text evidence="11">Component of the F(0) channel, it forms part of the peripheral stalk, linking F(1) to F(0). The b'-subunit is a diverged and duplicated form of b found in plants and photosynthetic bacteria.</text>
</comment>
<organism evidence="16 17">
    <name type="scientific">Paracoccus aminovorans</name>
    <dbReference type="NCBI Taxonomy" id="34004"/>
    <lineage>
        <taxon>Bacteria</taxon>
        <taxon>Pseudomonadati</taxon>
        <taxon>Pseudomonadota</taxon>
        <taxon>Alphaproteobacteria</taxon>
        <taxon>Rhodobacterales</taxon>
        <taxon>Paracoccaceae</taxon>
        <taxon>Paracoccus</taxon>
    </lineage>
</organism>
<evidence type="ECO:0000313" key="16">
    <source>
        <dbReference type="EMBL" id="SFH10632.1"/>
    </source>
</evidence>
<evidence type="ECO:0000256" key="6">
    <source>
        <dbReference type="ARBA" id="ARBA00022989"/>
    </source>
</evidence>
<dbReference type="EMBL" id="FOPU01000001">
    <property type="protein sequence ID" value="SFH10632.1"/>
    <property type="molecule type" value="Genomic_DNA"/>
</dbReference>
<name>A0A1I2XB53_9RHOB</name>
<dbReference type="Proteomes" id="UP000183635">
    <property type="component" value="Unassembled WGS sequence"/>
</dbReference>
<dbReference type="PANTHER" id="PTHR33445">
    <property type="entry name" value="ATP SYNTHASE SUBUNIT B', CHLOROPLASTIC"/>
    <property type="match status" value="1"/>
</dbReference>
<dbReference type="GO" id="GO:0012505">
    <property type="term" value="C:endomembrane system"/>
    <property type="evidence" value="ECO:0007669"/>
    <property type="project" value="UniProtKB-SubCell"/>
</dbReference>
<keyword evidence="17" id="KW-1185">Reference proteome</keyword>
<dbReference type="GO" id="GO:0046961">
    <property type="term" value="F:proton-transporting ATPase activity, rotational mechanism"/>
    <property type="evidence" value="ECO:0007669"/>
    <property type="project" value="TreeGrafter"/>
</dbReference>
<accession>A0A1I2XB53</accession>
<keyword evidence="8 13" id="KW-0472">Membrane</keyword>